<name>A0AAD3HA39_9STRA</name>
<evidence type="ECO:0000313" key="3">
    <source>
        <dbReference type="Proteomes" id="UP001054902"/>
    </source>
</evidence>
<keyword evidence="3" id="KW-1185">Reference proteome</keyword>
<protein>
    <submittedName>
        <fullName evidence="2">Uncharacterized protein</fullName>
    </submittedName>
</protein>
<evidence type="ECO:0000256" key="1">
    <source>
        <dbReference type="SAM" id="MobiDB-lite"/>
    </source>
</evidence>
<dbReference type="Proteomes" id="UP001054902">
    <property type="component" value="Unassembled WGS sequence"/>
</dbReference>
<gene>
    <name evidence="2" type="ORF">CTEN210_12055</name>
</gene>
<feature type="region of interest" description="Disordered" evidence="1">
    <location>
        <begin position="1"/>
        <end position="35"/>
    </location>
</feature>
<reference evidence="2 3" key="1">
    <citation type="journal article" date="2021" name="Sci. Rep.">
        <title>The genome of the diatom Chaetoceros tenuissimus carries an ancient integrated fragment of an extant virus.</title>
        <authorList>
            <person name="Hongo Y."/>
            <person name="Kimura K."/>
            <person name="Takaki Y."/>
            <person name="Yoshida Y."/>
            <person name="Baba S."/>
            <person name="Kobayashi G."/>
            <person name="Nagasaki K."/>
            <person name="Hano T."/>
            <person name="Tomaru Y."/>
        </authorList>
    </citation>
    <scope>NUCLEOTIDE SEQUENCE [LARGE SCALE GENOMIC DNA]</scope>
    <source>
        <strain evidence="2 3">NIES-3715</strain>
    </source>
</reference>
<sequence length="142" mass="16364">MFHSLPPMPSYNHQSRMVPEGIPSSSSKPQEEHGYFSSECSSRNLLLTLRNCQEDQITDPTNMNIYVNQIVSERNDSRNSMIENITERVLFSSILSVMVKPDDLKAFHVQEKIPYIDFEPELLEQMKAVLPDDPRTLCDVFD</sequence>
<accession>A0AAD3HA39</accession>
<comment type="caution">
    <text evidence="2">The sequence shown here is derived from an EMBL/GenBank/DDBJ whole genome shotgun (WGS) entry which is preliminary data.</text>
</comment>
<organism evidence="2 3">
    <name type="scientific">Chaetoceros tenuissimus</name>
    <dbReference type="NCBI Taxonomy" id="426638"/>
    <lineage>
        <taxon>Eukaryota</taxon>
        <taxon>Sar</taxon>
        <taxon>Stramenopiles</taxon>
        <taxon>Ochrophyta</taxon>
        <taxon>Bacillariophyta</taxon>
        <taxon>Coscinodiscophyceae</taxon>
        <taxon>Chaetocerotophycidae</taxon>
        <taxon>Chaetocerotales</taxon>
        <taxon>Chaetocerotaceae</taxon>
        <taxon>Chaetoceros</taxon>
    </lineage>
</organism>
<proteinExistence type="predicted"/>
<dbReference type="AlphaFoldDB" id="A0AAD3HA39"/>
<dbReference type="EMBL" id="BLLK01000049">
    <property type="protein sequence ID" value="GFH55579.1"/>
    <property type="molecule type" value="Genomic_DNA"/>
</dbReference>
<evidence type="ECO:0000313" key="2">
    <source>
        <dbReference type="EMBL" id="GFH55579.1"/>
    </source>
</evidence>